<dbReference type="EMBL" id="SRIB01000002">
    <property type="protein sequence ID" value="TFZ41386.1"/>
    <property type="molecule type" value="Genomic_DNA"/>
</dbReference>
<gene>
    <name evidence="1" type="ORF">E4100_02080</name>
</gene>
<comment type="caution">
    <text evidence="1">The sequence shown here is derived from an EMBL/GenBank/DDBJ whole genome shotgun (WGS) entry which is preliminary data.</text>
</comment>
<dbReference type="InterPro" id="IPR023860">
    <property type="entry name" value="FeFe-hyd_TM1266"/>
</dbReference>
<sequence length="83" mass="9211">MKKIAVISALLEDSVNTQYDFNRIVANYKDIIKGRMGIPFNEYDVSVITLVAVGDIDEINSFTGKLGNLKNCTVKISISKKEV</sequence>
<dbReference type="NCBIfam" id="TIGR03959">
    <property type="entry name" value="hyd_TM1266"/>
    <property type="match status" value="1"/>
</dbReference>
<dbReference type="AlphaFoldDB" id="A0A4Z0D8Y6"/>
<evidence type="ECO:0000313" key="2">
    <source>
        <dbReference type="Proteomes" id="UP000298381"/>
    </source>
</evidence>
<reference evidence="1 2" key="1">
    <citation type="submission" date="2019-03" db="EMBL/GenBank/DDBJ databases">
        <title>Draft genome sequence data and analysis of a Fermenting Bacterium, Soehngenia longevitae strain 1933PT, isolated from petroleum reservoir in Azerbaijan.</title>
        <authorList>
            <person name="Grouzdev D.S."/>
            <person name="Bidzhieva S.K."/>
            <person name="Sokolova D.S."/>
            <person name="Tourova T.P."/>
            <person name="Poltaraus A.B."/>
            <person name="Nazina T.N."/>
        </authorList>
    </citation>
    <scope>NUCLEOTIDE SEQUENCE [LARGE SCALE GENOMIC DNA]</scope>
    <source>
        <strain evidence="1 2">1933P</strain>
    </source>
</reference>
<accession>A0A4Z0D8Y6</accession>
<dbReference type="SUPFAM" id="SSF55021">
    <property type="entry name" value="ACT-like"/>
    <property type="match status" value="1"/>
</dbReference>
<evidence type="ECO:0000313" key="1">
    <source>
        <dbReference type="EMBL" id="TFZ41386.1"/>
    </source>
</evidence>
<dbReference type="RefSeq" id="WP_135270363.1">
    <property type="nucleotide sequence ID" value="NZ_SRIB01000002.1"/>
</dbReference>
<dbReference type="Gene3D" id="3.30.70.1150">
    <property type="entry name" value="ACT-like. Chain A, domain 2"/>
    <property type="match status" value="1"/>
</dbReference>
<dbReference type="Pfam" id="PF21699">
    <property type="entry name" value="TM1266-like"/>
    <property type="match status" value="1"/>
</dbReference>
<proteinExistence type="predicted"/>
<keyword evidence="2" id="KW-1185">Reference proteome</keyword>
<dbReference type="InterPro" id="IPR045865">
    <property type="entry name" value="ACT-like_dom_sf"/>
</dbReference>
<dbReference type="InterPro" id="IPR027271">
    <property type="entry name" value="Acetolactate_synth/TF_NikR_C"/>
</dbReference>
<dbReference type="Proteomes" id="UP000298381">
    <property type="component" value="Unassembled WGS sequence"/>
</dbReference>
<protein>
    <submittedName>
        <fullName evidence="1">Iron-only hydrogenase system regulator</fullName>
    </submittedName>
</protein>
<dbReference type="OrthoDB" id="9796135at2"/>
<organism evidence="1 2">
    <name type="scientific">Soehngenia longivitae</name>
    <dbReference type="NCBI Taxonomy" id="2562294"/>
    <lineage>
        <taxon>Bacteria</taxon>
        <taxon>Bacillati</taxon>
        <taxon>Bacillota</taxon>
        <taxon>Tissierellia</taxon>
        <taxon>Tissierellales</taxon>
        <taxon>Tissierellaceae</taxon>
        <taxon>Soehngenia</taxon>
    </lineage>
</organism>
<name>A0A4Z0D8Y6_9FIRM</name>